<dbReference type="AlphaFoldDB" id="A0A158G2A1"/>
<dbReference type="Gene3D" id="3.30.450.40">
    <property type="match status" value="1"/>
</dbReference>
<comment type="catalytic activity">
    <reaction evidence="1">
        <text>ATP + protein L-histidine = ADP + protein N-phospho-L-histidine.</text>
        <dbReference type="EC" id="2.7.13.3"/>
    </reaction>
</comment>
<name>A0A158G2A1_CABSO</name>
<dbReference type="EMBL" id="FCOC02000004">
    <property type="protein sequence ID" value="SAL26053.1"/>
    <property type="molecule type" value="Genomic_DNA"/>
</dbReference>
<dbReference type="InterPro" id="IPR036097">
    <property type="entry name" value="HisK_dim/P_sf"/>
</dbReference>
<evidence type="ECO:0000256" key="3">
    <source>
        <dbReference type="ARBA" id="ARBA00022553"/>
    </source>
</evidence>
<dbReference type="InterPro" id="IPR005467">
    <property type="entry name" value="His_kinase_dom"/>
</dbReference>
<dbReference type="PANTHER" id="PTHR43711">
    <property type="entry name" value="TWO-COMPONENT HISTIDINE KINASE"/>
    <property type="match status" value="1"/>
</dbReference>
<dbReference type="PRINTS" id="PR00344">
    <property type="entry name" value="BCTRLSENSOR"/>
</dbReference>
<dbReference type="Pfam" id="PF01590">
    <property type="entry name" value="GAF"/>
    <property type="match status" value="1"/>
</dbReference>
<organism evidence="8 9">
    <name type="scientific">Caballeronia sordidicola</name>
    <name type="common">Burkholderia sordidicola</name>
    <dbReference type="NCBI Taxonomy" id="196367"/>
    <lineage>
        <taxon>Bacteria</taxon>
        <taxon>Pseudomonadati</taxon>
        <taxon>Pseudomonadota</taxon>
        <taxon>Betaproteobacteria</taxon>
        <taxon>Burkholderiales</taxon>
        <taxon>Burkholderiaceae</taxon>
        <taxon>Caballeronia</taxon>
    </lineage>
</organism>
<evidence type="ECO:0000256" key="5">
    <source>
        <dbReference type="ARBA" id="ARBA00022777"/>
    </source>
</evidence>
<dbReference type="Gene3D" id="1.10.287.130">
    <property type="match status" value="1"/>
</dbReference>
<reference evidence="8 9" key="1">
    <citation type="submission" date="2016-01" db="EMBL/GenBank/DDBJ databases">
        <authorList>
            <person name="Oliw E.H."/>
        </authorList>
    </citation>
    <scope>NUCLEOTIDE SEQUENCE [LARGE SCALE GENOMIC DNA]</scope>
    <source>
        <strain evidence="8">LMG 22029</strain>
    </source>
</reference>
<dbReference type="InterPro" id="IPR003594">
    <property type="entry name" value="HATPase_dom"/>
</dbReference>
<keyword evidence="3" id="KW-0597">Phosphoprotein</keyword>
<dbReference type="SUPFAM" id="SSF47384">
    <property type="entry name" value="Homodimeric domain of signal transducing histidine kinase"/>
    <property type="match status" value="1"/>
</dbReference>
<dbReference type="PANTHER" id="PTHR43711:SF1">
    <property type="entry name" value="HISTIDINE KINASE 1"/>
    <property type="match status" value="1"/>
</dbReference>
<dbReference type="InterPro" id="IPR003661">
    <property type="entry name" value="HisK_dim/P_dom"/>
</dbReference>
<dbReference type="EC" id="2.7.13.3" evidence="2"/>
<evidence type="ECO:0000256" key="6">
    <source>
        <dbReference type="ARBA" id="ARBA00023012"/>
    </source>
</evidence>
<keyword evidence="4" id="KW-0808">Transferase</keyword>
<dbReference type="InterPro" id="IPR029016">
    <property type="entry name" value="GAF-like_dom_sf"/>
</dbReference>
<dbReference type="SMART" id="SM00387">
    <property type="entry name" value="HATPase_c"/>
    <property type="match status" value="1"/>
</dbReference>
<gene>
    <name evidence="8" type="ORF">AWB64_02128</name>
</gene>
<sequence length="405" mass="43870">MTNPIRDPDAPESIAHDVALIGAVTAIPSMLRVICKNAGMGFSAVARVTDLTWTACAVNDEIGFGLQAGSQLELRTTLCHESRNRREPIVIDSFSEDAHYAGHPTSQIYGLESYISVPIVLSTGEYFGNLCAIDSKPAHPSDERVVKMMEAFAEVIALQIENENREQMAQRLAERREQDAHLREQFIAVLGHDLRSPLAVVSATGELLALRKADVDLAKFGARLLGASRRMSALINDVLDFARGRLGAGIEADIKPDSVLETELREVVSEVQTANPDCMIIADLSVESVVYCDNTRLQQLLSNLLSNAVFHGSTDHPVTVKARIENETLELSVHNLGNTIAAESLGNLFEPYWRPKTSKPGGGLGLGLFICSEIVNSHHGTLTVSSSDQSGTLFTAKMPVSQKAA</sequence>
<dbReference type="InterPro" id="IPR050736">
    <property type="entry name" value="Sensor_HK_Regulatory"/>
</dbReference>
<evidence type="ECO:0000259" key="7">
    <source>
        <dbReference type="PROSITE" id="PS50109"/>
    </source>
</evidence>
<dbReference type="Pfam" id="PF00512">
    <property type="entry name" value="HisKA"/>
    <property type="match status" value="1"/>
</dbReference>
<dbReference type="OrthoDB" id="8807260at2"/>
<keyword evidence="6" id="KW-0902">Two-component regulatory system</keyword>
<dbReference type="Gene3D" id="3.30.565.10">
    <property type="entry name" value="Histidine kinase-like ATPase, C-terminal domain"/>
    <property type="match status" value="1"/>
</dbReference>
<dbReference type="PROSITE" id="PS50109">
    <property type="entry name" value="HIS_KIN"/>
    <property type="match status" value="1"/>
</dbReference>
<feature type="domain" description="Histidine kinase" evidence="7">
    <location>
        <begin position="189"/>
        <end position="402"/>
    </location>
</feature>
<dbReference type="Proteomes" id="UP000054893">
    <property type="component" value="Unassembled WGS sequence"/>
</dbReference>
<dbReference type="SUPFAM" id="SSF55874">
    <property type="entry name" value="ATPase domain of HSP90 chaperone/DNA topoisomerase II/histidine kinase"/>
    <property type="match status" value="1"/>
</dbReference>
<evidence type="ECO:0000256" key="1">
    <source>
        <dbReference type="ARBA" id="ARBA00000085"/>
    </source>
</evidence>
<dbReference type="InterPro" id="IPR036890">
    <property type="entry name" value="HATPase_C_sf"/>
</dbReference>
<dbReference type="InterPro" id="IPR003018">
    <property type="entry name" value="GAF"/>
</dbReference>
<evidence type="ECO:0000256" key="4">
    <source>
        <dbReference type="ARBA" id="ARBA00022679"/>
    </source>
</evidence>
<keyword evidence="5 8" id="KW-0418">Kinase</keyword>
<dbReference type="SMART" id="SM00388">
    <property type="entry name" value="HisKA"/>
    <property type="match status" value="1"/>
</dbReference>
<evidence type="ECO:0000313" key="9">
    <source>
        <dbReference type="Proteomes" id="UP000054893"/>
    </source>
</evidence>
<dbReference type="Pfam" id="PF02518">
    <property type="entry name" value="HATPase_c"/>
    <property type="match status" value="1"/>
</dbReference>
<evidence type="ECO:0000313" key="8">
    <source>
        <dbReference type="EMBL" id="SAL26053.1"/>
    </source>
</evidence>
<dbReference type="InterPro" id="IPR004358">
    <property type="entry name" value="Sig_transdc_His_kin-like_C"/>
</dbReference>
<dbReference type="CDD" id="cd00082">
    <property type="entry name" value="HisKA"/>
    <property type="match status" value="1"/>
</dbReference>
<dbReference type="GO" id="GO:0000155">
    <property type="term" value="F:phosphorelay sensor kinase activity"/>
    <property type="evidence" value="ECO:0007669"/>
    <property type="project" value="InterPro"/>
</dbReference>
<accession>A0A158G2A1</accession>
<dbReference type="SUPFAM" id="SSF55781">
    <property type="entry name" value="GAF domain-like"/>
    <property type="match status" value="1"/>
</dbReference>
<dbReference type="RefSeq" id="WP_060818624.1">
    <property type="nucleotide sequence ID" value="NZ_FCOC02000004.1"/>
</dbReference>
<evidence type="ECO:0000256" key="2">
    <source>
        <dbReference type="ARBA" id="ARBA00012438"/>
    </source>
</evidence>
<proteinExistence type="predicted"/>
<protein>
    <recommendedName>
        <fullName evidence="2">histidine kinase</fullName>
        <ecNumber evidence="2">2.7.13.3</ecNumber>
    </recommendedName>
</protein>